<dbReference type="Proteomes" id="UP001379945">
    <property type="component" value="Unassembled WGS sequence"/>
</dbReference>
<dbReference type="RefSeq" id="WP_341399520.1">
    <property type="nucleotide sequence ID" value="NZ_JBBUTI010000008.1"/>
</dbReference>
<evidence type="ECO:0000259" key="7">
    <source>
        <dbReference type="SMART" id="SM01204"/>
    </source>
</evidence>
<sequence length="391" mass="41146">MATAVSTGPFLLGHATHPDPHMALALAAAQLDAQRASQPAFVPTLALLYLSDRYADQAEAVLAEVGQRWPGVSVVGSTSVGLCVSGVEYIDEPALALMLTDLPRSQFRVFSGRQPLGDGDAWSALVHADPATSDLVELISELADRTGSGYLFGGLVSGRGRRVQLADGVLDGGLSGVAFGDEVGVVSRVTQGCHPIGPTRRVTSADQNVVLTLDGEPALPLLLEELDISLDNAEVAMPRLRQALAGLTDAGDAARGRGGEFGAQTRVRHLIGLDVGREAVVLGDVVVPGMQLNFCTRNPEGARRDLLRICAEIRDELEGDLPEERRAIRGAVYVSCTGRGGPHFGSPNAELRLVQQALGDVPLVGFFAAGEIAHHHLYGYTGVLTVFTEPA</sequence>
<dbReference type="PIRSF" id="PIRSF018953">
    <property type="entry name" value="UCP018953"/>
    <property type="match status" value="1"/>
</dbReference>
<keyword evidence="9" id="KW-1185">Reference proteome</keyword>
<accession>A0ABU9C5Q5</accession>
<evidence type="ECO:0000256" key="4">
    <source>
        <dbReference type="ARBA" id="ARBA00022989"/>
    </source>
</evidence>
<dbReference type="PANTHER" id="PTHR14939">
    <property type="entry name" value="F-BOX ONLY PROTEIN 22"/>
    <property type="match status" value="1"/>
</dbReference>
<dbReference type="InterPro" id="IPR019494">
    <property type="entry name" value="FIST_C"/>
</dbReference>
<evidence type="ECO:0000313" key="9">
    <source>
        <dbReference type="Proteomes" id="UP001379945"/>
    </source>
</evidence>
<name>A0ABU9C5Q5_9BURK</name>
<gene>
    <name evidence="8" type="ORF">AACH00_12715</name>
</gene>
<evidence type="ECO:0000256" key="3">
    <source>
        <dbReference type="ARBA" id="ARBA00022692"/>
    </source>
</evidence>
<comment type="caution">
    <text evidence="8">The sequence shown here is derived from an EMBL/GenBank/DDBJ whole genome shotgun (WGS) entry which is preliminary data.</text>
</comment>
<feature type="domain" description="FIST C-domain" evidence="7">
    <location>
        <begin position="218"/>
        <end position="375"/>
    </location>
</feature>
<dbReference type="SMART" id="SM01204">
    <property type="entry name" value="FIST_C"/>
    <property type="match status" value="1"/>
</dbReference>
<protein>
    <submittedName>
        <fullName evidence="8">FIST N-terminal domain-containing protein</fullName>
    </submittedName>
</protein>
<dbReference type="PANTHER" id="PTHR14939:SF5">
    <property type="entry name" value="F-BOX ONLY PROTEIN 22"/>
    <property type="match status" value="1"/>
</dbReference>
<keyword evidence="3" id="KW-0812">Transmembrane</keyword>
<comment type="subcellular location">
    <subcellularLocation>
        <location evidence="1">Cell membrane</location>
        <topology evidence="1">Multi-pass membrane protein</topology>
    </subcellularLocation>
</comment>
<evidence type="ECO:0000256" key="2">
    <source>
        <dbReference type="ARBA" id="ARBA00022475"/>
    </source>
</evidence>
<dbReference type="SMART" id="SM00897">
    <property type="entry name" value="FIST"/>
    <property type="match status" value="1"/>
</dbReference>
<evidence type="ECO:0000313" key="8">
    <source>
        <dbReference type="EMBL" id="MEK8047215.1"/>
    </source>
</evidence>
<reference evidence="8 9" key="1">
    <citation type="submission" date="2024-04" db="EMBL/GenBank/DDBJ databases">
        <title>Novel species of the genus Ideonella isolated from streams.</title>
        <authorList>
            <person name="Lu H."/>
        </authorList>
    </citation>
    <scope>NUCLEOTIDE SEQUENCE [LARGE SCALE GENOMIC DNA]</scope>
    <source>
        <strain evidence="8 9">LYT19W</strain>
    </source>
</reference>
<dbReference type="Pfam" id="PF10442">
    <property type="entry name" value="FIST_C"/>
    <property type="match status" value="1"/>
</dbReference>
<dbReference type="InterPro" id="IPR016741">
    <property type="entry name" value="UCP018953"/>
</dbReference>
<feature type="domain" description="FIST" evidence="6">
    <location>
        <begin position="43"/>
        <end position="217"/>
    </location>
</feature>
<dbReference type="InterPro" id="IPR013702">
    <property type="entry name" value="FIST_domain_N"/>
</dbReference>
<organism evidence="8 9">
    <name type="scientific">Ideonella margarita</name>
    <dbReference type="NCBI Taxonomy" id="2984191"/>
    <lineage>
        <taxon>Bacteria</taxon>
        <taxon>Pseudomonadati</taxon>
        <taxon>Pseudomonadota</taxon>
        <taxon>Betaproteobacteria</taxon>
        <taxon>Burkholderiales</taxon>
        <taxon>Sphaerotilaceae</taxon>
        <taxon>Ideonella</taxon>
    </lineage>
</organism>
<dbReference type="EMBL" id="JBBUTI010000008">
    <property type="protein sequence ID" value="MEK8047215.1"/>
    <property type="molecule type" value="Genomic_DNA"/>
</dbReference>
<keyword evidence="4" id="KW-1133">Transmembrane helix</keyword>
<dbReference type="Pfam" id="PF08495">
    <property type="entry name" value="FIST"/>
    <property type="match status" value="1"/>
</dbReference>
<proteinExistence type="predicted"/>
<evidence type="ECO:0000256" key="1">
    <source>
        <dbReference type="ARBA" id="ARBA00004651"/>
    </source>
</evidence>
<keyword evidence="2" id="KW-1003">Cell membrane</keyword>
<evidence type="ECO:0000259" key="6">
    <source>
        <dbReference type="SMART" id="SM00897"/>
    </source>
</evidence>
<evidence type="ECO:0000256" key="5">
    <source>
        <dbReference type="ARBA" id="ARBA00023136"/>
    </source>
</evidence>
<keyword evidence="5" id="KW-0472">Membrane</keyword>